<feature type="compositionally biased region" description="Low complexity" evidence="1">
    <location>
        <begin position="356"/>
        <end position="369"/>
    </location>
</feature>
<feature type="compositionally biased region" description="Polar residues" evidence="1">
    <location>
        <begin position="346"/>
        <end position="355"/>
    </location>
</feature>
<proteinExistence type="predicted"/>
<sequence length="430" mass="46145">MTTRNNQQFEEADVVHQYHYGTAPDETAIHSYRPHHVPPSPGRSASGDGGRSFMGMGHRQPSAGSIYPPVPEDQEQEREDLDEKDQQSSSSDGTREQKQTRVFTHVVSPPEEFDYGTNGQQRQYQDPYAPPQFPGSSSGSGSGNDKSLQPNHRGLSGLFHFNSGPDLSFHLSGRRRSKSRDAQQQPSPQELSQQQRKGSADREDKHEYPNLGKKDRHNQLEKEERAGLVSNAEIDSPDSYGSEDDAYGGEGGVSPMTMDGSHVGHDATATIGTVQRVNLAQSQPQPQPAQSSTMGSGASSAGGFSASGTAQASSAPMSYSTSAPQQQHQAYPQDRDREREPRSKIPPSQSMGNPLSSAGQGQGSAAGQSNKPQIRVDTSFSNTNSSPKGPRLPGSKPKQPQAQPQGQSRGSGQGQGQGQDPPGFAGPRYQ</sequence>
<evidence type="ECO:0000313" key="3">
    <source>
        <dbReference type="Proteomes" id="UP000092666"/>
    </source>
</evidence>
<evidence type="ECO:0000313" key="2">
    <source>
        <dbReference type="EMBL" id="OCF34266.1"/>
    </source>
</evidence>
<reference evidence="2 3" key="1">
    <citation type="submission" date="2013-07" db="EMBL/GenBank/DDBJ databases">
        <title>The Genome Sequence of Cryptococcus heveanensis BCC8398.</title>
        <authorList>
            <consortium name="The Broad Institute Genome Sequencing Platform"/>
            <person name="Cuomo C."/>
            <person name="Litvintseva A."/>
            <person name="Chen Y."/>
            <person name="Heitman J."/>
            <person name="Sun S."/>
            <person name="Springer D."/>
            <person name="Dromer F."/>
            <person name="Young S.K."/>
            <person name="Zeng Q."/>
            <person name="Gargeya S."/>
            <person name="Fitzgerald M."/>
            <person name="Abouelleil A."/>
            <person name="Alvarado L."/>
            <person name="Berlin A.M."/>
            <person name="Chapman S.B."/>
            <person name="Dewar J."/>
            <person name="Goldberg J."/>
            <person name="Griggs A."/>
            <person name="Gujja S."/>
            <person name="Hansen M."/>
            <person name="Howarth C."/>
            <person name="Imamovic A."/>
            <person name="Larimer J."/>
            <person name="McCowan C."/>
            <person name="Murphy C."/>
            <person name="Pearson M."/>
            <person name="Priest M."/>
            <person name="Roberts A."/>
            <person name="Saif S."/>
            <person name="Shea T."/>
            <person name="Sykes S."/>
            <person name="Wortman J."/>
            <person name="Nusbaum C."/>
            <person name="Birren B."/>
        </authorList>
    </citation>
    <scope>NUCLEOTIDE SEQUENCE [LARGE SCALE GENOMIC DNA]</scope>
    <source>
        <strain evidence="2 3">BCC8398</strain>
    </source>
</reference>
<dbReference type="EMBL" id="KI669501">
    <property type="protein sequence ID" value="OCF34266.1"/>
    <property type="molecule type" value="Genomic_DNA"/>
</dbReference>
<accession>A0A1B9GTC1</accession>
<feature type="compositionally biased region" description="Basic and acidic residues" evidence="1">
    <location>
        <begin position="217"/>
        <end position="226"/>
    </location>
</feature>
<feature type="compositionally biased region" description="Acidic residues" evidence="1">
    <location>
        <begin position="72"/>
        <end position="83"/>
    </location>
</feature>
<keyword evidence="3" id="KW-1185">Reference proteome</keyword>
<feature type="compositionally biased region" description="Polar residues" evidence="1">
    <location>
        <begin position="316"/>
        <end position="330"/>
    </location>
</feature>
<protein>
    <submittedName>
        <fullName evidence="2">Uncharacterized protein</fullName>
    </submittedName>
</protein>
<evidence type="ECO:0000256" key="1">
    <source>
        <dbReference type="SAM" id="MobiDB-lite"/>
    </source>
</evidence>
<name>A0A1B9GTC1_9TREE</name>
<feature type="region of interest" description="Disordered" evidence="1">
    <location>
        <begin position="1"/>
        <end position="430"/>
    </location>
</feature>
<dbReference type="Proteomes" id="UP000092666">
    <property type="component" value="Unassembled WGS sequence"/>
</dbReference>
<feature type="compositionally biased region" description="Low complexity" evidence="1">
    <location>
        <begin position="183"/>
        <end position="195"/>
    </location>
</feature>
<feature type="compositionally biased region" description="Polar residues" evidence="1">
    <location>
        <begin position="370"/>
        <end position="387"/>
    </location>
</feature>
<reference evidence="3" key="2">
    <citation type="submission" date="2013-12" db="EMBL/GenBank/DDBJ databases">
        <title>Evolution of pathogenesis and genome organization in the Tremellales.</title>
        <authorList>
            <person name="Cuomo C."/>
            <person name="Litvintseva A."/>
            <person name="Heitman J."/>
            <person name="Chen Y."/>
            <person name="Sun S."/>
            <person name="Springer D."/>
            <person name="Dromer F."/>
            <person name="Young S."/>
            <person name="Zeng Q."/>
            <person name="Chapman S."/>
            <person name="Gujja S."/>
            <person name="Saif S."/>
            <person name="Birren B."/>
        </authorList>
    </citation>
    <scope>NUCLEOTIDE SEQUENCE [LARGE SCALE GENOMIC DNA]</scope>
    <source>
        <strain evidence="3">BCC8398</strain>
    </source>
</reference>
<gene>
    <name evidence="2" type="ORF">I316_04219</name>
</gene>
<feature type="compositionally biased region" description="Basic and acidic residues" evidence="1">
    <location>
        <begin position="198"/>
        <end position="208"/>
    </location>
</feature>
<feature type="compositionally biased region" description="Basic and acidic residues" evidence="1">
    <location>
        <begin position="333"/>
        <end position="343"/>
    </location>
</feature>
<feature type="compositionally biased region" description="Low complexity" evidence="1">
    <location>
        <begin position="418"/>
        <end position="430"/>
    </location>
</feature>
<feature type="compositionally biased region" description="Low complexity" evidence="1">
    <location>
        <begin position="280"/>
        <end position="315"/>
    </location>
</feature>
<feature type="compositionally biased region" description="Low complexity" evidence="1">
    <location>
        <begin position="393"/>
        <end position="408"/>
    </location>
</feature>
<dbReference type="AlphaFoldDB" id="A0A1B9GTC1"/>
<feature type="compositionally biased region" description="Polar residues" evidence="1">
    <location>
        <begin position="270"/>
        <end position="279"/>
    </location>
</feature>
<organism evidence="2 3">
    <name type="scientific">Kwoniella heveanensis BCC8398</name>
    <dbReference type="NCBI Taxonomy" id="1296120"/>
    <lineage>
        <taxon>Eukaryota</taxon>
        <taxon>Fungi</taxon>
        <taxon>Dikarya</taxon>
        <taxon>Basidiomycota</taxon>
        <taxon>Agaricomycotina</taxon>
        <taxon>Tremellomycetes</taxon>
        <taxon>Tremellales</taxon>
        <taxon>Cryptococcaceae</taxon>
        <taxon>Kwoniella</taxon>
    </lineage>
</organism>